<dbReference type="AlphaFoldDB" id="A0A559JFJ7"/>
<proteinExistence type="predicted"/>
<evidence type="ECO:0000313" key="1">
    <source>
        <dbReference type="EMBL" id="TVX98637.1"/>
    </source>
</evidence>
<accession>A0A559JFJ7</accession>
<evidence type="ECO:0000313" key="2">
    <source>
        <dbReference type="Proteomes" id="UP000316330"/>
    </source>
</evidence>
<sequence>MNHSNSDVIRINGIGTYIEDVYSKAIRVVGHGQFKGMIQTCSFKNNGSCSVKSDCIAKDFSNIGHGHFHSITAEHIYSAGSIHVDTSVSVETFHANGLIHIEDTLSAKEVRIKFHYKSFFRHIIAKKNIEICSDRLSFANLIRLGRRNGKCTSLKGRHIVIEHLDADLVIGEDIIIGPGCKIREVQYSKSLSVNPRSLVQHTVQIK</sequence>
<organism evidence="1 2">
    <name type="scientific">Cohnella terricola</name>
    <dbReference type="NCBI Taxonomy" id="1289167"/>
    <lineage>
        <taxon>Bacteria</taxon>
        <taxon>Bacillati</taxon>
        <taxon>Bacillota</taxon>
        <taxon>Bacilli</taxon>
        <taxon>Bacillales</taxon>
        <taxon>Paenibacillaceae</taxon>
        <taxon>Cohnella</taxon>
    </lineage>
</organism>
<protein>
    <recommendedName>
        <fullName evidence="3">Bactofilin</fullName>
    </recommendedName>
</protein>
<dbReference type="EMBL" id="VNJJ01000008">
    <property type="protein sequence ID" value="TVX98637.1"/>
    <property type="molecule type" value="Genomic_DNA"/>
</dbReference>
<dbReference type="OrthoDB" id="1730007at2"/>
<dbReference type="RefSeq" id="WP_144703365.1">
    <property type="nucleotide sequence ID" value="NZ_VNJJ01000008.1"/>
</dbReference>
<name>A0A559JFJ7_9BACL</name>
<gene>
    <name evidence="1" type="ORF">FPZ45_15125</name>
</gene>
<reference evidence="1 2" key="1">
    <citation type="submission" date="2019-07" db="EMBL/GenBank/DDBJ databases">
        <authorList>
            <person name="Kim J."/>
        </authorList>
    </citation>
    <scope>NUCLEOTIDE SEQUENCE [LARGE SCALE GENOMIC DNA]</scope>
    <source>
        <strain evidence="1 2">G13</strain>
    </source>
</reference>
<evidence type="ECO:0008006" key="3">
    <source>
        <dbReference type="Google" id="ProtNLM"/>
    </source>
</evidence>
<keyword evidence="2" id="KW-1185">Reference proteome</keyword>
<comment type="caution">
    <text evidence="1">The sequence shown here is derived from an EMBL/GenBank/DDBJ whole genome shotgun (WGS) entry which is preliminary data.</text>
</comment>
<dbReference type="Proteomes" id="UP000316330">
    <property type="component" value="Unassembled WGS sequence"/>
</dbReference>